<keyword evidence="5 8" id="KW-0378">Hydrolase</keyword>
<keyword evidence="4" id="KW-0732">Signal</keyword>
<keyword evidence="2" id="KW-0719">Serine esterase</keyword>
<dbReference type="InterPro" id="IPR029058">
    <property type="entry name" value="AB_hydrolase_fold"/>
</dbReference>
<evidence type="ECO:0000256" key="4">
    <source>
        <dbReference type="ARBA" id="ARBA00022729"/>
    </source>
</evidence>
<keyword evidence="6" id="KW-0106">Calcium</keyword>
<protein>
    <submittedName>
        <fullName evidence="8">Tannase/feruloyl esterase family alpha/beta hydrolase</fullName>
    </submittedName>
</protein>
<dbReference type="GO" id="GO:0046872">
    <property type="term" value="F:metal ion binding"/>
    <property type="evidence" value="ECO:0007669"/>
    <property type="project" value="UniProtKB-KW"/>
</dbReference>
<dbReference type="SUPFAM" id="SSF53474">
    <property type="entry name" value="alpha/beta-Hydrolases"/>
    <property type="match status" value="1"/>
</dbReference>
<dbReference type="InterPro" id="IPR011118">
    <property type="entry name" value="Tannase/feruloyl_esterase"/>
</dbReference>
<reference evidence="8 9" key="1">
    <citation type="submission" date="2018-08" db="EMBL/GenBank/DDBJ databases">
        <title>Actinomadura spongicola sp. nov., isolated from marine sponge Leucetta chagosensis.</title>
        <authorList>
            <person name="Li L."/>
            <person name="Lin H.W."/>
        </authorList>
    </citation>
    <scope>NUCLEOTIDE SEQUENCE [LARGE SCALE GENOMIC DNA]</scope>
    <source>
        <strain evidence="8 9">LHW52907</strain>
    </source>
</reference>
<comment type="similarity">
    <text evidence="1">Belongs to the tannase family.</text>
</comment>
<evidence type="ECO:0000256" key="3">
    <source>
        <dbReference type="ARBA" id="ARBA00022723"/>
    </source>
</evidence>
<sequence>MNIAVTTSDEKPSPSHVPRRMKSHWWRGIVSISTAVLVALLTVSGSGASAAGRTPGAAPPTQDPQLALMKAEAAASKNAYKNLFGGKKPSCAAMAGEWIKDDAGDAQLLTSREVSARDVPISAEDAGGAVMTNLKGETVPTPRHCEVSGYIAPQVAFELRMPDPQAWNGRFMLVACAGFCGSVSSSGCNPGLSRGYAVVTTNGGHAGSPGFEATWAQGDNAARHDFAYRANHVATLLSKEIVNSYYGKPADYSYVAGCSKGGNSAVRYASRYPADFDGILASAPVLDYQRRLSTSFSWQAQAIEKNGKAVLSPADLTVLHGYILNQCDRLDGRADGVLNDPDACKPDFAAMACKPSKASQKCFSNVQINALRKLYALPSDSRGRVIYSAAQTPGSELNATPWLTEMPGVPGTPLVEHGANQWLRYMAYSRQSDGYNKSALNFTFDHDPADMEAMAKVYNSTATDLRRFEKLGGKLLITHGTADEGIGLAATVDYYKQLVTASGGLATTQSFARLFQVPGMAHCSGGAGYDRFDALSALESWVERGTPPKEIVARRSSPHAANEAIPLYPYPLVPKYRGTGDPADPASYRAVTSASWR</sequence>
<evidence type="ECO:0000256" key="2">
    <source>
        <dbReference type="ARBA" id="ARBA00022487"/>
    </source>
</evidence>
<name>A0A372GQ26_9ACTN</name>
<dbReference type="Gene3D" id="3.40.50.1820">
    <property type="entry name" value="alpha/beta hydrolase"/>
    <property type="match status" value="1"/>
</dbReference>
<keyword evidence="3" id="KW-0479">Metal-binding</keyword>
<evidence type="ECO:0000256" key="7">
    <source>
        <dbReference type="ARBA" id="ARBA00023157"/>
    </source>
</evidence>
<dbReference type="EMBL" id="QVNQ01000001">
    <property type="protein sequence ID" value="RFS87501.1"/>
    <property type="molecule type" value="Genomic_DNA"/>
</dbReference>
<keyword evidence="7" id="KW-1015">Disulfide bond</keyword>
<accession>A0A372GQ26</accession>
<dbReference type="Pfam" id="PF07519">
    <property type="entry name" value="Tannase"/>
    <property type="match status" value="1"/>
</dbReference>
<evidence type="ECO:0000256" key="5">
    <source>
        <dbReference type="ARBA" id="ARBA00022801"/>
    </source>
</evidence>
<proteinExistence type="inferred from homology"/>
<dbReference type="PANTHER" id="PTHR33938">
    <property type="entry name" value="FERULOYL ESTERASE B-RELATED"/>
    <property type="match status" value="1"/>
</dbReference>
<evidence type="ECO:0000256" key="6">
    <source>
        <dbReference type="ARBA" id="ARBA00022837"/>
    </source>
</evidence>
<dbReference type="PANTHER" id="PTHR33938:SF15">
    <property type="entry name" value="FERULOYL ESTERASE B-RELATED"/>
    <property type="match status" value="1"/>
</dbReference>
<comment type="caution">
    <text evidence="8">The sequence shown here is derived from an EMBL/GenBank/DDBJ whole genome shotgun (WGS) entry which is preliminary data.</text>
</comment>
<organism evidence="8 9">
    <name type="scientific">Actinomadura spongiicola</name>
    <dbReference type="NCBI Taxonomy" id="2303421"/>
    <lineage>
        <taxon>Bacteria</taxon>
        <taxon>Bacillati</taxon>
        <taxon>Actinomycetota</taxon>
        <taxon>Actinomycetes</taxon>
        <taxon>Streptosporangiales</taxon>
        <taxon>Thermomonosporaceae</taxon>
        <taxon>Actinomadura</taxon>
    </lineage>
</organism>
<gene>
    <name evidence="8" type="ORF">D0T12_04605</name>
</gene>
<evidence type="ECO:0000313" key="8">
    <source>
        <dbReference type="EMBL" id="RFS87501.1"/>
    </source>
</evidence>
<evidence type="ECO:0000313" key="9">
    <source>
        <dbReference type="Proteomes" id="UP000262882"/>
    </source>
</evidence>
<keyword evidence="9" id="KW-1185">Reference proteome</keyword>
<dbReference type="Proteomes" id="UP000262882">
    <property type="component" value="Unassembled WGS sequence"/>
</dbReference>
<dbReference type="AlphaFoldDB" id="A0A372GQ26"/>
<evidence type="ECO:0000256" key="1">
    <source>
        <dbReference type="ARBA" id="ARBA00006249"/>
    </source>
</evidence>
<dbReference type="GO" id="GO:0052689">
    <property type="term" value="F:carboxylic ester hydrolase activity"/>
    <property type="evidence" value="ECO:0007669"/>
    <property type="project" value="UniProtKB-KW"/>
</dbReference>